<evidence type="ECO:0000313" key="7">
    <source>
        <dbReference type="Proteomes" id="UP000265703"/>
    </source>
</evidence>
<evidence type="ECO:0000256" key="3">
    <source>
        <dbReference type="ARBA" id="ARBA00022989"/>
    </source>
</evidence>
<sequence>MYTKITLLIIQTYLISKAISPPTKNVDTKKVMSIEGLSGIFIARIPKLWNIFSLIQALVYIFIMFQQELGLIPIFSKRFSELSEFDIFCFSCTIGGSLLRLWCYKCLKEFFTFNVTVKKNHRLITTGPYSLLVHPSYIGGALIPVNYLLLWYQLYPYIPVYVSSDWYRTLFSSLIWFNVGIQIFFHGMVFFKRIYDEERTMKKHFGKEWDIYFSERKRFIPFIY</sequence>
<keyword evidence="5" id="KW-0256">Endoplasmic reticulum</keyword>
<dbReference type="Proteomes" id="UP000265703">
    <property type="component" value="Unassembled WGS sequence"/>
</dbReference>
<dbReference type="EC" id="2.1.1.100" evidence="5"/>
<keyword evidence="5" id="KW-0489">Methyltransferase</keyword>
<evidence type="ECO:0000256" key="5">
    <source>
        <dbReference type="RuleBase" id="RU362022"/>
    </source>
</evidence>
<proteinExistence type="inferred from homology"/>
<dbReference type="Pfam" id="PF04140">
    <property type="entry name" value="ICMT"/>
    <property type="match status" value="1"/>
</dbReference>
<dbReference type="Gene3D" id="1.20.120.1630">
    <property type="match status" value="1"/>
</dbReference>
<comment type="similarity">
    <text evidence="5">Belongs to the class VI-like SAM-binding methyltransferase superfamily. Isoprenylcysteine carboxyl methyltransferase family.</text>
</comment>
<dbReference type="InterPro" id="IPR007269">
    <property type="entry name" value="ICMT_MeTrfase"/>
</dbReference>
<keyword evidence="5" id="KW-0808">Transferase</keyword>
<comment type="catalytic activity">
    <reaction evidence="5">
        <text>[protein]-C-terminal S-[(2E,6E)-farnesyl]-L-cysteine + S-adenosyl-L-methionine = [protein]-C-terminal S-[(2E,6E)-farnesyl]-L-cysteine methyl ester + S-adenosyl-L-homocysteine</text>
        <dbReference type="Rhea" id="RHEA:21672"/>
        <dbReference type="Rhea" id="RHEA-COMP:12125"/>
        <dbReference type="Rhea" id="RHEA-COMP:12126"/>
        <dbReference type="ChEBI" id="CHEBI:57856"/>
        <dbReference type="ChEBI" id="CHEBI:59789"/>
        <dbReference type="ChEBI" id="CHEBI:90510"/>
        <dbReference type="ChEBI" id="CHEBI:90511"/>
        <dbReference type="EC" id="2.1.1.100"/>
    </reaction>
</comment>
<dbReference type="GO" id="GO:0004671">
    <property type="term" value="F:protein C-terminal S-isoprenylcysteine carboxyl O-methyltransferase activity"/>
    <property type="evidence" value="ECO:0007669"/>
    <property type="project" value="UniProtKB-EC"/>
</dbReference>
<name>A0A397SKY0_9GLOM</name>
<dbReference type="GO" id="GO:0005789">
    <property type="term" value="C:endoplasmic reticulum membrane"/>
    <property type="evidence" value="ECO:0007669"/>
    <property type="project" value="UniProtKB-SubCell"/>
</dbReference>
<keyword evidence="2 5" id="KW-0812">Transmembrane</keyword>
<evidence type="ECO:0000256" key="1">
    <source>
        <dbReference type="ARBA" id="ARBA00004141"/>
    </source>
</evidence>
<keyword evidence="5" id="KW-0949">S-adenosyl-L-methionine</keyword>
<dbReference type="EMBL" id="QKYT01000340">
    <property type="protein sequence ID" value="RIA86860.1"/>
    <property type="molecule type" value="Genomic_DNA"/>
</dbReference>
<feature type="transmembrane region" description="Helical" evidence="5">
    <location>
        <begin position="48"/>
        <end position="65"/>
    </location>
</feature>
<keyword evidence="3 5" id="KW-1133">Transmembrane helix</keyword>
<keyword evidence="4 5" id="KW-0472">Membrane</keyword>
<organism evidence="6 7">
    <name type="scientific">Glomus cerebriforme</name>
    <dbReference type="NCBI Taxonomy" id="658196"/>
    <lineage>
        <taxon>Eukaryota</taxon>
        <taxon>Fungi</taxon>
        <taxon>Fungi incertae sedis</taxon>
        <taxon>Mucoromycota</taxon>
        <taxon>Glomeromycotina</taxon>
        <taxon>Glomeromycetes</taxon>
        <taxon>Glomerales</taxon>
        <taxon>Glomeraceae</taxon>
        <taxon>Glomus</taxon>
    </lineage>
</organism>
<feature type="transmembrane region" description="Helical" evidence="5">
    <location>
        <begin position="128"/>
        <end position="150"/>
    </location>
</feature>
<keyword evidence="7" id="KW-1185">Reference proteome</keyword>
<gene>
    <name evidence="6" type="ORF">C1645_828641</name>
</gene>
<evidence type="ECO:0000313" key="6">
    <source>
        <dbReference type="EMBL" id="RIA86860.1"/>
    </source>
</evidence>
<comment type="subcellular location">
    <subcellularLocation>
        <location evidence="5">Endoplasmic reticulum membrane</location>
        <topology evidence="5">Multi-pass membrane protein</topology>
    </subcellularLocation>
    <subcellularLocation>
        <location evidence="1">Membrane</location>
        <topology evidence="1">Multi-pass membrane protein</topology>
    </subcellularLocation>
</comment>
<feature type="transmembrane region" description="Helical" evidence="5">
    <location>
        <begin position="85"/>
        <end position="107"/>
    </location>
</feature>
<evidence type="ECO:0000256" key="2">
    <source>
        <dbReference type="ARBA" id="ARBA00022692"/>
    </source>
</evidence>
<dbReference type="STRING" id="658196.A0A397SKY0"/>
<reference evidence="6 7" key="1">
    <citation type="submission" date="2018-06" db="EMBL/GenBank/DDBJ databases">
        <title>Comparative genomics reveals the genomic features of Rhizophagus irregularis, R. cerebriforme, R. diaphanum and Gigaspora rosea, and their symbiotic lifestyle signature.</title>
        <authorList>
            <person name="Morin E."/>
            <person name="San Clemente H."/>
            <person name="Chen E.C.H."/>
            <person name="De La Providencia I."/>
            <person name="Hainaut M."/>
            <person name="Kuo A."/>
            <person name="Kohler A."/>
            <person name="Murat C."/>
            <person name="Tang N."/>
            <person name="Roy S."/>
            <person name="Loubradou J."/>
            <person name="Henrissat B."/>
            <person name="Grigoriev I.V."/>
            <person name="Corradi N."/>
            <person name="Roux C."/>
            <person name="Martin F.M."/>
        </authorList>
    </citation>
    <scope>NUCLEOTIDE SEQUENCE [LARGE SCALE GENOMIC DNA]</scope>
    <source>
        <strain evidence="6 7">DAOM 227022</strain>
    </source>
</reference>
<dbReference type="AlphaFoldDB" id="A0A397SKY0"/>
<feature type="transmembrane region" description="Helical" evidence="5">
    <location>
        <begin position="170"/>
        <end position="191"/>
    </location>
</feature>
<dbReference type="GO" id="GO:0032259">
    <property type="term" value="P:methylation"/>
    <property type="evidence" value="ECO:0007669"/>
    <property type="project" value="UniProtKB-KW"/>
</dbReference>
<evidence type="ECO:0000256" key="4">
    <source>
        <dbReference type="ARBA" id="ARBA00023136"/>
    </source>
</evidence>
<comment type="caution">
    <text evidence="6">The sequence shown here is derived from an EMBL/GenBank/DDBJ whole genome shotgun (WGS) entry which is preliminary data.</text>
</comment>
<protein>
    <recommendedName>
        <fullName evidence="5">Protein-S-isoprenylcysteine O-methyltransferase</fullName>
        <ecNumber evidence="5">2.1.1.100</ecNumber>
    </recommendedName>
</protein>
<accession>A0A397SKY0</accession>
<dbReference type="OrthoDB" id="422086at2759"/>